<evidence type="ECO:0000256" key="6">
    <source>
        <dbReference type="SAM" id="Phobius"/>
    </source>
</evidence>
<comment type="similarity">
    <text evidence="2">Belongs to the GtrA family.</text>
</comment>
<keyword evidence="5 6" id="KW-0472">Membrane</keyword>
<dbReference type="InterPro" id="IPR007267">
    <property type="entry name" value="GtrA_DPMS_TM"/>
</dbReference>
<evidence type="ECO:0000256" key="4">
    <source>
        <dbReference type="ARBA" id="ARBA00022989"/>
    </source>
</evidence>
<dbReference type="PANTHER" id="PTHR38459:SF1">
    <property type="entry name" value="PROPHAGE BACTOPRENOL-LINKED GLUCOSE TRANSLOCASE HOMOLOG"/>
    <property type="match status" value="1"/>
</dbReference>
<reference evidence="8 9" key="1">
    <citation type="submission" date="2022-06" db="EMBL/GenBank/DDBJ databases">
        <authorList>
            <person name="Sun Q."/>
        </authorList>
    </citation>
    <scope>NUCLEOTIDE SEQUENCE [LARGE SCALE GENOMIC DNA]</scope>
    <source>
        <strain evidence="8 9">S153</strain>
    </source>
</reference>
<dbReference type="EMBL" id="JAMQAY010000001">
    <property type="protein sequence ID" value="MCM2400157.1"/>
    <property type="molecule type" value="Genomic_DNA"/>
</dbReference>
<evidence type="ECO:0000256" key="3">
    <source>
        <dbReference type="ARBA" id="ARBA00022692"/>
    </source>
</evidence>
<keyword evidence="3 6" id="KW-0812">Transmembrane</keyword>
<dbReference type="Pfam" id="PF04138">
    <property type="entry name" value="GtrA_DPMS_TM"/>
    <property type="match status" value="1"/>
</dbReference>
<dbReference type="Proteomes" id="UP001155079">
    <property type="component" value="Unassembled WGS sequence"/>
</dbReference>
<keyword evidence="9" id="KW-1185">Reference proteome</keyword>
<comment type="caution">
    <text evidence="8">The sequence shown here is derived from an EMBL/GenBank/DDBJ whole genome shotgun (WGS) entry which is preliminary data.</text>
</comment>
<gene>
    <name evidence="8" type="ORF">NBH20_03260</name>
</gene>
<evidence type="ECO:0000259" key="7">
    <source>
        <dbReference type="Pfam" id="PF04138"/>
    </source>
</evidence>
<proteinExistence type="inferred from homology"/>
<organism evidence="8 9">
    <name type="scientific">Ciceribacter sichuanensis</name>
    <dbReference type="NCBI Taxonomy" id="2949647"/>
    <lineage>
        <taxon>Bacteria</taxon>
        <taxon>Pseudomonadati</taxon>
        <taxon>Pseudomonadota</taxon>
        <taxon>Alphaproteobacteria</taxon>
        <taxon>Hyphomicrobiales</taxon>
        <taxon>Rhizobiaceae</taxon>
        <taxon>Ciceribacter</taxon>
    </lineage>
</organism>
<evidence type="ECO:0000313" key="9">
    <source>
        <dbReference type="Proteomes" id="UP001155079"/>
    </source>
</evidence>
<feature type="transmembrane region" description="Helical" evidence="6">
    <location>
        <begin position="43"/>
        <end position="61"/>
    </location>
</feature>
<feature type="transmembrane region" description="Helical" evidence="6">
    <location>
        <begin position="12"/>
        <end position="31"/>
    </location>
</feature>
<dbReference type="InterPro" id="IPR051401">
    <property type="entry name" value="GtrA_CellWall_Glycosyl"/>
</dbReference>
<evidence type="ECO:0000256" key="5">
    <source>
        <dbReference type="ARBA" id="ARBA00023136"/>
    </source>
</evidence>
<keyword evidence="4 6" id="KW-1133">Transmembrane helix</keyword>
<name>A0ABT0V2U7_9HYPH</name>
<protein>
    <submittedName>
        <fullName evidence="8">GtrA family protein</fullName>
    </submittedName>
</protein>
<feature type="domain" description="GtrA/DPMS transmembrane" evidence="7">
    <location>
        <begin position="3"/>
        <end position="93"/>
    </location>
</feature>
<comment type="subcellular location">
    <subcellularLocation>
        <location evidence="1">Membrane</location>
        <topology evidence="1">Multi-pass membrane protein</topology>
    </subcellularLocation>
</comment>
<dbReference type="PANTHER" id="PTHR38459">
    <property type="entry name" value="PROPHAGE BACTOPRENOL-LINKED GLUCOSE TRANSLOCASE HOMOLOG"/>
    <property type="match status" value="1"/>
</dbReference>
<evidence type="ECO:0000256" key="2">
    <source>
        <dbReference type="ARBA" id="ARBA00009399"/>
    </source>
</evidence>
<accession>A0ABT0V2U7</accession>
<evidence type="ECO:0000313" key="8">
    <source>
        <dbReference type="EMBL" id="MCM2400157.1"/>
    </source>
</evidence>
<feature type="transmembrane region" description="Helical" evidence="6">
    <location>
        <begin position="67"/>
        <end position="92"/>
    </location>
</feature>
<evidence type="ECO:0000256" key="1">
    <source>
        <dbReference type="ARBA" id="ARBA00004141"/>
    </source>
</evidence>
<sequence length="95" mass="10745">MYFGAGDLLANFIGYSVGFVISYSANSIWTFRERPSKMTAVKYFCLMGICYATNIAVMTFTRDILNFSSYLAQFCGVCAYTVCSYLGARFYVFSR</sequence>